<accession>A0AAV4MMQ3</accession>
<gene>
    <name evidence="1" type="ORF">CEXT_549351</name>
</gene>
<comment type="caution">
    <text evidence="1">The sequence shown here is derived from an EMBL/GenBank/DDBJ whole genome shotgun (WGS) entry which is preliminary data.</text>
</comment>
<dbReference type="Proteomes" id="UP001054945">
    <property type="component" value="Unassembled WGS sequence"/>
</dbReference>
<keyword evidence="2" id="KW-1185">Reference proteome</keyword>
<protein>
    <submittedName>
        <fullName evidence="1">Uncharacterized protein</fullName>
    </submittedName>
</protein>
<name>A0AAV4MMQ3_CAEEX</name>
<evidence type="ECO:0000313" key="1">
    <source>
        <dbReference type="EMBL" id="GIX73249.1"/>
    </source>
</evidence>
<sequence>MQAACRRIRFEFAGDNVAAIDFRDQEYQEGSITLAASADTSPSKLLANLPTAIGPFAQLRKKKPAQQASDFCEPSVHKWVHSSEISVFNRAIGMSVSLGRFLVPSYVGEDQEIKWLLG</sequence>
<dbReference type="EMBL" id="BPLR01019931">
    <property type="protein sequence ID" value="GIX73249.1"/>
    <property type="molecule type" value="Genomic_DNA"/>
</dbReference>
<proteinExistence type="predicted"/>
<reference evidence="1 2" key="1">
    <citation type="submission" date="2021-06" db="EMBL/GenBank/DDBJ databases">
        <title>Caerostris extrusa draft genome.</title>
        <authorList>
            <person name="Kono N."/>
            <person name="Arakawa K."/>
        </authorList>
    </citation>
    <scope>NUCLEOTIDE SEQUENCE [LARGE SCALE GENOMIC DNA]</scope>
</reference>
<evidence type="ECO:0000313" key="2">
    <source>
        <dbReference type="Proteomes" id="UP001054945"/>
    </source>
</evidence>
<dbReference type="AlphaFoldDB" id="A0AAV4MMQ3"/>
<organism evidence="1 2">
    <name type="scientific">Caerostris extrusa</name>
    <name type="common">Bark spider</name>
    <name type="synonym">Caerostris bankana</name>
    <dbReference type="NCBI Taxonomy" id="172846"/>
    <lineage>
        <taxon>Eukaryota</taxon>
        <taxon>Metazoa</taxon>
        <taxon>Ecdysozoa</taxon>
        <taxon>Arthropoda</taxon>
        <taxon>Chelicerata</taxon>
        <taxon>Arachnida</taxon>
        <taxon>Araneae</taxon>
        <taxon>Araneomorphae</taxon>
        <taxon>Entelegynae</taxon>
        <taxon>Araneoidea</taxon>
        <taxon>Araneidae</taxon>
        <taxon>Caerostris</taxon>
    </lineage>
</organism>